<dbReference type="Pfam" id="PF15784">
    <property type="entry name" value="GPS2_interact"/>
    <property type="match status" value="1"/>
</dbReference>
<proteinExistence type="inferred from homology"/>
<feature type="compositionally biased region" description="Polar residues" evidence="4">
    <location>
        <begin position="35"/>
        <end position="49"/>
    </location>
</feature>
<sequence>MDRYADDEAVEYGRSEGPPSQLRPRISLLPPHTTEYLTTLPRSRIQQAEQYRDGMGPALVPTSSTPVQLELGPPFKKIRFGEPKPEVQQPLRIDTREQPAYNPQVEAISPTLPPDSMQEDAAFRATKDDLLQQIAKVDREIAKAESEIAKLKKKQHELEEAANKPSIKKEEEEITQPKHQSPAQKIYAENRKKAQEAHALLEKLGPKVELPLYNQPSDTAVYHENKRRHLTFKKRLMEYFKRKHSERESREKYLTATYSKLMQEWLRKVEKVEASQKRKAKEAKNREFFEKVFPELRKQREDRERFNRVGARIKSEADLEEIMDGLQEQEMEDKKMRSYAVIPPILLDARQRKVTYVNNNGRIEDFVGEYKERQLLNVWTAAEREVFKEKYLQHPKNFGVIKTYLDRKSVCDCVQHYYLSKKTENYKQLLRKSRQRTRASRNNPHGKPSSASQNNLGDVLSGPTGVTTRLQREQQQKQEQPHNSASNVNNSATATSSNTPVTTTTTTSTSSSTSTSASSTTTSNAITSNSSSASTATSVSAISTASEQSQLSVTITTTSVTPTTTNSTVSVNVTTVAPSTIVSSVVTVSVTSSSPVSSVSTTASVNAVSSSSVSTSNSKNNANNSNNNNNNNVTPSKDQHLFNDKDGVDTENKNSSEGKIENKKKERRKEEKKKKEEVETSDEECVDMQGKPRKMKVKGCFMSIASLVCV</sequence>
<protein>
    <recommendedName>
        <fullName evidence="5">SANT domain-containing protein</fullName>
    </recommendedName>
</protein>
<dbReference type="Gene3D" id="1.20.5.430">
    <property type="match status" value="1"/>
</dbReference>
<dbReference type="GO" id="GO:0000785">
    <property type="term" value="C:chromatin"/>
    <property type="evidence" value="ECO:0007669"/>
    <property type="project" value="TreeGrafter"/>
</dbReference>
<feature type="region of interest" description="Disordered" evidence="4">
    <location>
        <begin position="1"/>
        <end position="114"/>
    </location>
</feature>
<dbReference type="GO" id="GO:0005634">
    <property type="term" value="C:nucleus"/>
    <property type="evidence" value="ECO:0007669"/>
    <property type="project" value="UniProtKB-SubCell"/>
</dbReference>
<dbReference type="InterPro" id="IPR017884">
    <property type="entry name" value="SANT_dom"/>
</dbReference>
<dbReference type="PROSITE" id="PS51293">
    <property type="entry name" value="SANT"/>
    <property type="match status" value="1"/>
</dbReference>
<keyword evidence="7" id="KW-1185">Reference proteome</keyword>
<evidence type="ECO:0000259" key="5">
    <source>
        <dbReference type="PROSITE" id="PS51293"/>
    </source>
</evidence>
<feature type="region of interest" description="Disordered" evidence="4">
    <location>
        <begin position="428"/>
        <end position="533"/>
    </location>
</feature>
<keyword evidence="3" id="KW-0175">Coiled coil</keyword>
<comment type="caution">
    <text evidence="6">The sequence shown here is derived from an EMBL/GenBank/DDBJ whole genome shotgun (WGS) entry which is preliminary data.</text>
</comment>
<dbReference type="GO" id="GO:0006357">
    <property type="term" value="P:regulation of transcription by RNA polymerase II"/>
    <property type="evidence" value="ECO:0007669"/>
    <property type="project" value="TreeGrafter"/>
</dbReference>
<feature type="compositionally biased region" description="Low complexity" evidence="4">
    <location>
        <begin position="610"/>
        <end position="636"/>
    </location>
</feature>
<dbReference type="PANTHER" id="PTHR13992:SF39">
    <property type="entry name" value="SMRTER, ISOFORM G"/>
    <property type="match status" value="1"/>
</dbReference>
<feature type="compositionally biased region" description="Basic and acidic residues" evidence="4">
    <location>
        <begin position="155"/>
        <end position="171"/>
    </location>
</feature>
<evidence type="ECO:0000313" key="7">
    <source>
        <dbReference type="Proteomes" id="UP000502823"/>
    </source>
</evidence>
<gene>
    <name evidence="6" type="ORF">Cfor_06249</name>
</gene>
<evidence type="ECO:0000256" key="1">
    <source>
        <dbReference type="ARBA" id="ARBA00004123"/>
    </source>
</evidence>
<dbReference type="GO" id="GO:0032991">
    <property type="term" value="C:protein-containing complex"/>
    <property type="evidence" value="ECO:0007669"/>
    <property type="project" value="UniProtKB-ARBA"/>
</dbReference>
<name>A0A6L2PCB2_COPFO</name>
<reference evidence="7" key="1">
    <citation type="submission" date="2020-01" db="EMBL/GenBank/DDBJ databases">
        <title>Draft genome sequence of the Termite Coptotermes fromosanus.</title>
        <authorList>
            <person name="Itakura S."/>
            <person name="Yosikawa Y."/>
            <person name="Umezawa K."/>
        </authorList>
    </citation>
    <scope>NUCLEOTIDE SEQUENCE [LARGE SCALE GENOMIC DNA]</scope>
</reference>
<comment type="similarity">
    <text evidence="2">Belongs to the N-CoR nuclear receptor corepressors family.</text>
</comment>
<dbReference type="InterPro" id="IPR009057">
    <property type="entry name" value="Homeodomain-like_sf"/>
</dbReference>
<feature type="compositionally biased region" description="Basic and acidic residues" evidence="4">
    <location>
        <begin position="1"/>
        <end position="14"/>
    </location>
</feature>
<dbReference type="Gene3D" id="1.10.10.60">
    <property type="entry name" value="Homeodomain-like"/>
    <property type="match status" value="1"/>
</dbReference>
<evidence type="ECO:0000256" key="4">
    <source>
        <dbReference type="SAM" id="MobiDB-lite"/>
    </source>
</evidence>
<dbReference type="InParanoid" id="A0A6L2PCB2"/>
<evidence type="ECO:0000313" key="6">
    <source>
        <dbReference type="EMBL" id="GFG28872.1"/>
    </source>
</evidence>
<feature type="compositionally biased region" description="Basic and acidic residues" evidence="4">
    <location>
        <begin position="470"/>
        <end position="480"/>
    </location>
</feature>
<feature type="compositionally biased region" description="Basic residues" evidence="4">
    <location>
        <begin position="429"/>
        <end position="439"/>
    </location>
</feature>
<feature type="compositionally biased region" description="Basic and acidic residues" evidence="4">
    <location>
        <begin position="637"/>
        <end position="664"/>
    </location>
</feature>
<dbReference type="Proteomes" id="UP000502823">
    <property type="component" value="Unassembled WGS sequence"/>
</dbReference>
<dbReference type="OrthoDB" id="10258692at2759"/>
<organism evidence="6 7">
    <name type="scientific">Coptotermes formosanus</name>
    <name type="common">Formosan subterranean termite</name>
    <dbReference type="NCBI Taxonomy" id="36987"/>
    <lineage>
        <taxon>Eukaryota</taxon>
        <taxon>Metazoa</taxon>
        <taxon>Ecdysozoa</taxon>
        <taxon>Arthropoda</taxon>
        <taxon>Hexapoda</taxon>
        <taxon>Insecta</taxon>
        <taxon>Pterygota</taxon>
        <taxon>Neoptera</taxon>
        <taxon>Polyneoptera</taxon>
        <taxon>Dictyoptera</taxon>
        <taxon>Blattodea</taxon>
        <taxon>Blattoidea</taxon>
        <taxon>Termitoidae</taxon>
        <taxon>Rhinotermitidae</taxon>
        <taxon>Coptotermes</taxon>
    </lineage>
</organism>
<feature type="region of interest" description="Disordered" evidence="4">
    <location>
        <begin position="155"/>
        <end position="183"/>
    </location>
</feature>
<dbReference type="PANTHER" id="PTHR13992">
    <property type="entry name" value="NUCLEAR RECEPTOR CO-REPRESSOR RELATED NCOR"/>
    <property type="match status" value="1"/>
</dbReference>
<feature type="domain" description="SANT" evidence="5">
    <location>
        <begin position="374"/>
        <end position="425"/>
    </location>
</feature>
<dbReference type="SUPFAM" id="SSF46689">
    <property type="entry name" value="Homeodomain-like"/>
    <property type="match status" value="1"/>
</dbReference>
<dbReference type="AlphaFoldDB" id="A0A6L2PCB2"/>
<evidence type="ECO:0000256" key="2">
    <source>
        <dbReference type="ARBA" id="ARBA00010097"/>
    </source>
</evidence>
<comment type="subcellular location">
    <subcellularLocation>
        <location evidence="1">Nucleus</location>
    </subcellularLocation>
</comment>
<dbReference type="InterPro" id="IPR051571">
    <property type="entry name" value="N-CoR_corepressor"/>
</dbReference>
<feature type="region of interest" description="Disordered" evidence="4">
    <location>
        <begin position="610"/>
        <end position="689"/>
    </location>
</feature>
<accession>A0A6L2PCB2</accession>
<dbReference type="EMBL" id="BLKM01000099">
    <property type="protein sequence ID" value="GFG28872.1"/>
    <property type="molecule type" value="Genomic_DNA"/>
</dbReference>
<feature type="compositionally biased region" description="Low complexity" evidence="4">
    <location>
        <begin position="483"/>
        <end position="533"/>
    </location>
</feature>
<evidence type="ECO:0000256" key="3">
    <source>
        <dbReference type="ARBA" id="ARBA00023054"/>
    </source>
</evidence>
<dbReference type="InterPro" id="IPR031557">
    <property type="entry name" value="N-CoR_GPS2_interact"/>
</dbReference>